<organism evidence="2 3">
    <name type="scientific">Streptomyces viridosporus (strain ATCC 14672 / DSM 40746 / JCM 4963 / KCTC 9882 / NRRL B-12104 / FH 1290)</name>
    <name type="common">Streptomyces ghanaensis</name>
    <dbReference type="NCBI Taxonomy" id="566461"/>
    <lineage>
        <taxon>Bacteria</taxon>
        <taxon>Bacillati</taxon>
        <taxon>Actinomycetota</taxon>
        <taxon>Actinomycetes</taxon>
        <taxon>Kitasatosporales</taxon>
        <taxon>Streptomycetaceae</taxon>
        <taxon>Streptomyces</taxon>
    </lineage>
</organism>
<evidence type="ECO:0000313" key="2">
    <source>
        <dbReference type="EMBL" id="EFE65922.2"/>
    </source>
</evidence>
<dbReference type="GO" id="GO:0006313">
    <property type="term" value="P:DNA transposition"/>
    <property type="evidence" value="ECO:0007669"/>
    <property type="project" value="InterPro"/>
</dbReference>
<dbReference type="AlphaFoldDB" id="D6A5X1"/>
<feature type="region of interest" description="Disordered" evidence="1">
    <location>
        <begin position="142"/>
        <end position="167"/>
    </location>
</feature>
<gene>
    <name evidence="2" type="ORF">SSFG_01175</name>
</gene>
<dbReference type="GO" id="GO:0004803">
    <property type="term" value="F:transposase activity"/>
    <property type="evidence" value="ECO:0007669"/>
    <property type="project" value="InterPro"/>
</dbReference>
<dbReference type="Proteomes" id="UP000003824">
    <property type="component" value="Unassembled WGS sequence"/>
</dbReference>
<feature type="region of interest" description="Disordered" evidence="1">
    <location>
        <begin position="78"/>
        <end position="99"/>
    </location>
</feature>
<dbReference type="EMBL" id="DS999641">
    <property type="protein sequence ID" value="EFE65922.2"/>
    <property type="molecule type" value="Genomic_DNA"/>
</dbReference>
<dbReference type="InterPro" id="IPR036388">
    <property type="entry name" value="WH-like_DNA-bd_sf"/>
</dbReference>
<dbReference type="SUPFAM" id="SSF46689">
    <property type="entry name" value="Homeodomain-like"/>
    <property type="match status" value="1"/>
</dbReference>
<evidence type="ECO:0000256" key="1">
    <source>
        <dbReference type="SAM" id="MobiDB-lite"/>
    </source>
</evidence>
<dbReference type="InterPro" id="IPR009057">
    <property type="entry name" value="Homeodomain-like_sf"/>
</dbReference>
<dbReference type="Gene3D" id="1.10.10.10">
    <property type="entry name" value="Winged helix-like DNA-binding domain superfamily/Winged helix DNA-binding domain"/>
    <property type="match status" value="1"/>
</dbReference>
<accession>D6A5X1</accession>
<proteinExistence type="predicted"/>
<dbReference type="eggNOG" id="COG2963">
    <property type="taxonomic scope" value="Bacteria"/>
</dbReference>
<dbReference type="GO" id="GO:0003677">
    <property type="term" value="F:DNA binding"/>
    <property type="evidence" value="ECO:0007669"/>
    <property type="project" value="InterPro"/>
</dbReference>
<sequence>MVGVSAEASQGIAFMRPPHHVIDVDVDFETAEENVVVGAQAEQVRQFVRAVVRGSETADVGSLAVGLDPLWRTSKIKGFGPGRMSTMESMGKKRPRPRRSFTPEFKAEIVGLCRRGDRSVGQVAKDFDPTGTAVRDRVRQAEVDAGERDGLTSSEREEPARLRRENRRLREDVEILKRATAFFATETR</sequence>
<protein>
    <submittedName>
        <fullName evidence="2">Predicted protein</fullName>
    </submittedName>
</protein>
<reference evidence="3" key="1">
    <citation type="submission" date="2008-12" db="EMBL/GenBank/DDBJ databases">
        <title>Annotation of Streptomyces ghanaensis ATCC 14672.</title>
        <authorList>
            <consortium name="The Broad Institute Genome Sequencing Platform"/>
            <consortium name="Broad Institute Microbial Sequencing Center"/>
            <person name="Fischbach M."/>
            <person name="Ward D."/>
            <person name="Young S."/>
            <person name="Kodira C.D."/>
            <person name="Zeng Q."/>
            <person name="Koehrsen M."/>
            <person name="Godfrey P."/>
            <person name="Alvarado L."/>
            <person name="Berlin A.M."/>
            <person name="Borenstein D."/>
            <person name="Chen Z."/>
            <person name="Engels R."/>
            <person name="Freedman E."/>
            <person name="Gellesch M."/>
            <person name="Goldberg J."/>
            <person name="Griggs A."/>
            <person name="Gujja S."/>
            <person name="Heiman D.I."/>
            <person name="Hepburn T.A."/>
            <person name="Howarth C."/>
            <person name="Jen D."/>
            <person name="Larson L."/>
            <person name="Lewis B."/>
            <person name="Mehta T."/>
            <person name="Park D."/>
            <person name="Pearson M."/>
            <person name="Roberts A."/>
            <person name="Saif S."/>
            <person name="Shea T.D."/>
            <person name="Shenoy N."/>
            <person name="Sisk P."/>
            <person name="Stolte C."/>
            <person name="Sykes S.N."/>
            <person name="Walk T."/>
            <person name="White J."/>
            <person name="Yandava C."/>
            <person name="Straight P."/>
            <person name="Clardy J."/>
            <person name="Hung D."/>
            <person name="Kolter R."/>
            <person name="Mekalanos J."/>
            <person name="Walker S."/>
            <person name="Walsh C.T."/>
            <person name="Wieland B.L.C."/>
            <person name="Ilzarbe M."/>
            <person name="Galagan J."/>
            <person name="Nusbaum C."/>
            <person name="Birren B."/>
        </authorList>
    </citation>
    <scope>NUCLEOTIDE SEQUENCE [LARGE SCALE GENOMIC DNA]</scope>
    <source>
        <strain evidence="3">ATCC 14672 / DSM 40746 / JCM 4963 / KCTC 9882 / NRRL B-12104 / FH 1290</strain>
    </source>
</reference>
<evidence type="ECO:0000313" key="3">
    <source>
        <dbReference type="Proteomes" id="UP000003824"/>
    </source>
</evidence>
<name>D6A5X1_STRV1</name>